<feature type="domain" description="C2H2-type" evidence="12">
    <location>
        <begin position="471"/>
        <end position="498"/>
    </location>
</feature>
<feature type="domain" description="C2H2-type" evidence="12">
    <location>
        <begin position="499"/>
        <end position="522"/>
    </location>
</feature>
<feature type="compositionally biased region" description="Acidic residues" evidence="11">
    <location>
        <begin position="215"/>
        <end position="228"/>
    </location>
</feature>
<organism evidence="13 14">
    <name type="scientific">Holothuria leucospilota</name>
    <name type="common">Black long sea cucumber</name>
    <name type="synonym">Mertensiothuria leucospilota</name>
    <dbReference type="NCBI Taxonomy" id="206669"/>
    <lineage>
        <taxon>Eukaryota</taxon>
        <taxon>Metazoa</taxon>
        <taxon>Echinodermata</taxon>
        <taxon>Eleutherozoa</taxon>
        <taxon>Echinozoa</taxon>
        <taxon>Holothuroidea</taxon>
        <taxon>Aspidochirotacea</taxon>
        <taxon>Aspidochirotida</taxon>
        <taxon>Holothuriidae</taxon>
        <taxon>Holothuria</taxon>
    </lineage>
</organism>
<dbReference type="FunFam" id="3.30.160.60:FF:002343">
    <property type="entry name" value="Zinc finger protein 33A"/>
    <property type="match status" value="1"/>
</dbReference>
<gene>
    <name evidence="13" type="ORF">HOLleu_39440</name>
</gene>
<keyword evidence="9" id="KW-0539">Nucleus</keyword>
<comment type="caution">
    <text evidence="13">The sequence shown here is derived from an EMBL/GenBank/DDBJ whole genome shotgun (WGS) entry which is preliminary data.</text>
</comment>
<dbReference type="PROSITE" id="PS50157">
    <property type="entry name" value="ZINC_FINGER_C2H2_2"/>
    <property type="match status" value="11"/>
</dbReference>
<dbReference type="FunFam" id="3.30.160.60:FF:001217">
    <property type="entry name" value="zinc finger protein 319"/>
    <property type="match status" value="1"/>
</dbReference>
<feature type="domain" description="C2H2-type" evidence="12">
    <location>
        <begin position="611"/>
        <end position="638"/>
    </location>
</feature>
<comment type="subcellular location">
    <subcellularLocation>
        <location evidence="1">Nucleus</location>
    </subcellularLocation>
</comment>
<feature type="compositionally biased region" description="Acidic residues" evidence="11">
    <location>
        <begin position="160"/>
        <end position="205"/>
    </location>
</feature>
<dbReference type="SMART" id="SM00355">
    <property type="entry name" value="ZnF_C2H2"/>
    <property type="match status" value="12"/>
</dbReference>
<feature type="region of interest" description="Disordered" evidence="11">
    <location>
        <begin position="143"/>
        <end position="256"/>
    </location>
</feature>
<evidence type="ECO:0000256" key="9">
    <source>
        <dbReference type="ARBA" id="ARBA00023242"/>
    </source>
</evidence>
<dbReference type="PANTHER" id="PTHR47772">
    <property type="entry name" value="ZINC FINGER PROTEIN 200"/>
    <property type="match status" value="1"/>
</dbReference>
<dbReference type="SUPFAM" id="SSF57667">
    <property type="entry name" value="beta-beta-alpha zinc fingers"/>
    <property type="match status" value="6"/>
</dbReference>
<evidence type="ECO:0000256" key="11">
    <source>
        <dbReference type="SAM" id="MobiDB-lite"/>
    </source>
</evidence>
<accession>A0A9Q0YG00</accession>
<evidence type="ECO:0000256" key="4">
    <source>
        <dbReference type="ARBA" id="ARBA00022771"/>
    </source>
</evidence>
<feature type="compositionally biased region" description="Basic residues" evidence="11">
    <location>
        <begin position="231"/>
        <end position="250"/>
    </location>
</feature>
<dbReference type="PROSITE" id="PS00028">
    <property type="entry name" value="ZINC_FINGER_C2H2_1"/>
    <property type="match status" value="9"/>
</dbReference>
<keyword evidence="8" id="KW-0804">Transcription</keyword>
<evidence type="ECO:0000256" key="10">
    <source>
        <dbReference type="PROSITE-ProRule" id="PRU00042"/>
    </source>
</evidence>
<evidence type="ECO:0000256" key="7">
    <source>
        <dbReference type="ARBA" id="ARBA00023125"/>
    </source>
</evidence>
<dbReference type="InterPro" id="IPR013087">
    <property type="entry name" value="Znf_C2H2_type"/>
</dbReference>
<keyword evidence="6" id="KW-0805">Transcription regulation</keyword>
<dbReference type="Pfam" id="PF00096">
    <property type="entry name" value="zf-C2H2"/>
    <property type="match status" value="8"/>
</dbReference>
<feature type="compositionally biased region" description="Polar residues" evidence="11">
    <location>
        <begin position="328"/>
        <end position="339"/>
    </location>
</feature>
<evidence type="ECO:0000313" key="14">
    <source>
        <dbReference type="Proteomes" id="UP001152320"/>
    </source>
</evidence>
<feature type="region of interest" description="Disordered" evidence="11">
    <location>
        <begin position="370"/>
        <end position="391"/>
    </location>
</feature>
<proteinExistence type="predicted"/>
<evidence type="ECO:0000256" key="1">
    <source>
        <dbReference type="ARBA" id="ARBA00004123"/>
    </source>
</evidence>
<feature type="domain" description="C2H2-type" evidence="12">
    <location>
        <begin position="667"/>
        <end position="695"/>
    </location>
</feature>
<keyword evidence="4 10" id="KW-0863">Zinc-finger</keyword>
<evidence type="ECO:0000256" key="2">
    <source>
        <dbReference type="ARBA" id="ARBA00022723"/>
    </source>
</evidence>
<feature type="region of interest" description="Disordered" evidence="11">
    <location>
        <begin position="323"/>
        <end position="347"/>
    </location>
</feature>
<name>A0A9Q0YG00_HOLLE</name>
<dbReference type="AlphaFoldDB" id="A0A9Q0YG00"/>
<dbReference type="GO" id="GO:0008270">
    <property type="term" value="F:zinc ion binding"/>
    <property type="evidence" value="ECO:0007669"/>
    <property type="project" value="UniProtKB-KW"/>
</dbReference>
<keyword evidence="3" id="KW-0677">Repeat</keyword>
<evidence type="ECO:0000313" key="13">
    <source>
        <dbReference type="EMBL" id="KAJ8022058.1"/>
    </source>
</evidence>
<dbReference type="PANTHER" id="PTHR47772:SF13">
    <property type="entry name" value="GASTRULA ZINC FINGER PROTEIN XLCGF49.1-LIKE-RELATED"/>
    <property type="match status" value="1"/>
</dbReference>
<evidence type="ECO:0000259" key="12">
    <source>
        <dbReference type="PROSITE" id="PS50157"/>
    </source>
</evidence>
<feature type="domain" description="C2H2-type" evidence="12">
    <location>
        <begin position="528"/>
        <end position="555"/>
    </location>
</feature>
<dbReference type="FunFam" id="3.30.160.60:FF:000100">
    <property type="entry name" value="Zinc finger 45-like"/>
    <property type="match status" value="1"/>
</dbReference>
<dbReference type="OrthoDB" id="654211at2759"/>
<dbReference type="FunFam" id="3.30.160.60:FF:000965">
    <property type="entry name" value="Neurotrophin receptor-interacting factor homolog"/>
    <property type="match status" value="1"/>
</dbReference>
<evidence type="ECO:0000256" key="5">
    <source>
        <dbReference type="ARBA" id="ARBA00022833"/>
    </source>
</evidence>
<keyword evidence="5" id="KW-0862">Zinc</keyword>
<feature type="domain" description="C2H2-type" evidence="12">
    <location>
        <begin position="443"/>
        <end position="470"/>
    </location>
</feature>
<dbReference type="Proteomes" id="UP001152320">
    <property type="component" value="Chromosome 21"/>
</dbReference>
<feature type="compositionally biased region" description="Basic and acidic residues" evidence="11">
    <location>
        <begin position="148"/>
        <end position="159"/>
    </location>
</feature>
<evidence type="ECO:0000256" key="8">
    <source>
        <dbReference type="ARBA" id="ARBA00023163"/>
    </source>
</evidence>
<feature type="domain" description="C2H2-type" evidence="12">
    <location>
        <begin position="712"/>
        <end position="740"/>
    </location>
</feature>
<dbReference type="EMBL" id="JAIZAY010000021">
    <property type="protein sequence ID" value="KAJ8022058.1"/>
    <property type="molecule type" value="Genomic_DNA"/>
</dbReference>
<dbReference type="GO" id="GO:0003677">
    <property type="term" value="F:DNA binding"/>
    <property type="evidence" value="ECO:0007669"/>
    <property type="project" value="UniProtKB-KW"/>
</dbReference>
<dbReference type="FunFam" id="3.30.160.60:FF:000671">
    <property type="entry name" value="Zinc finger protein 26"/>
    <property type="match status" value="1"/>
</dbReference>
<dbReference type="InterPro" id="IPR050636">
    <property type="entry name" value="C2H2-ZF_domain-containing"/>
</dbReference>
<sequence length="795" mass="91272">MDPETIINNLLMEEEEDDKVAVKKQIGDFLTNWSRELPSLPGCEEVFPLQSVKIELDSDSEDVSSTQDSLPPSYPLDVKPILVNYSLKEEKAIPKLVVKIRNISKYLVTSVQDVENITEGFSVDLETIKHLLNKSILDDDVPVYDDDDKYKYGDVRCKADDDDTVDDDDSYNDGYGVDDDGSYEDDDKDEDYKVEEEEEEEEDYSESDKERSESSDEDYEDNAKDDDDWKPHRRNKKCKPMKQKQRHRGASLKNDRFKGNFDGLAECFAKRGKFVMETALVSQLELLGKPSIETKPETVEPLDNRGDAVVLEGRETCDDKSVDLADSSKVTSSTLSNGEKSCENSGPLAESIPVQIASSDPSVVTDVSKALTSHPSSGVKETKGDCGDDSGLEVITTKQMEKKSDRPQEKKKKKMVRCSVCDKVYSKSSLKVHTRTHTGERPFKCDICGKAFIKNYSLKTHRQRHSEERSFKCSVCGKGFHTKSGLRAHNAVHSEKRRFKCEICDVAFKHKGAFKKHEKTIHERAGVVMCSVCHRTFSSQEKLDRHKRMHLAHQRQGCVYCGKQFTLIRSLFMHERNCSSKSFQCEICGFSTNLKYTLIVHMRHHTGEKPYLCQYCGKKWPSRSYLSTHEKTHSDQRPYKCQVCEKTYRRSSHLRRHEKLHSGEKSYKCQFCNKSFCILESKVYHEKTEHLGIKVYGRSRNKIPYRDMPKLHKCSFCDKKFVLTCERNLHERERHTGFKPFSCSICGKKFSRKGRATSHVLNVHQKMGCVEQVDRETVLGPVRPQPKRKCRQKCK</sequence>
<dbReference type="FunFam" id="3.30.160.60:FF:000557">
    <property type="entry name" value="zinc finger and SCAN domain-containing protein 29"/>
    <property type="match status" value="1"/>
</dbReference>
<protein>
    <recommendedName>
        <fullName evidence="12">C2H2-type domain-containing protein</fullName>
    </recommendedName>
</protein>
<dbReference type="GO" id="GO:0005634">
    <property type="term" value="C:nucleus"/>
    <property type="evidence" value="ECO:0007669"/>
    <property type="project" value="UniProtKB-SubCell"/>
</dbReference>
<keyword evidence="2" id="KW-0479">Metal-binding</keyword>
<dbReference type="InterPro" id="IPR036236">
    <property type="entry name" value="Znf_C2H2_sf"/>
</dbReference>
<dbReference type="Gene3D" id="3.30.160.60">
    <property type="entry name" value="Classic Zinc Finger"/>
    <property type="match status" value="10"/>
</dbReference>
<feature type="domain" description="C2H2-type" evidence="12">
    <location>
        <begin position="583"/>
        <end position="610"/>
    </location>
</feature>
<keyword evidence="14" id="KW-1185">Reference proteome</keyword>
<feature type="domain" description="C2H2-type" evidence="12">
    <location>
        <begin position="741"/>
        <end position="764"/>
    </location>
</feature>
<reference evidence="13" key="1">
    <citation type="submission" date="2021-10" db="EMBL/GenBank/DDBJ databases">
        <title>Tropical sea cucumber genome reveals ecological adaptation and Cuvierian tubules defense mechanism.</title>
        <authorList>
            <person name="Chen T."/>
        </authorList>
    </citation>
    <scope>NUCLEOTIDE SEQUENCE</scope>
    <source>
        <strain evidence="13">Nanhai2018</strain>
        <tissue evidence="13">Muscle</tissue>
    </source>
</reference>
<feature type="domain" description="C2H2-type" evidence="12">
    <location>
        <begin position="416"/>
        <end position="442"/>
    </location>
</feature>
<evidence type="ECO:0000256" key="6">
    <source>
        <dbReference type="ARBA" id="ARBA00023015"/>
    </source>
</evidence>
<keyword evidence="7" id="KW-0238">DNA-binding</keyword>
<feature type="domain" description="C2H2-type" evidence="12">
    <location>
        <begin position="639"/>
        <end position="666"/>
    </location>
</feature>
<evidence type="ECO:0000256" key="3">
    <source>
        <dbReference type="ARBA" id="ARBA00022737"/>
    </source>
</evidence>